<dbReference type="Proteomes" id="UP001597440">
    <property type="component" value="Unassembled WGS sequence"/>
</dbReference>
<dbReference type="SMART" id="SM00850">
    <property type="entry name" value="LytTR"/>
    <property type="match status" value="1"/>
</dbReference>
<dbReference type="InterPro" id="IPR046947">
    <property type="entry name" value="LytR-like"/>
</dbReference>
<proteinExistence type="predicted"/>
<evidence type="ECO:0000259" key="2">
    <source>
        <dbReference type="PROSITE" id="PS50110"/>
    </source>
</evidence>
<accession>A0ABW5L8H2</accession>
<dbReference type="PROSITE" id="PS50110">
    <property type="entry name" value="RESPONSE_REGULATORY"/>
    <property type="match status" value="1"/>
</dbReference>
<protein>
    <submittedName>
        <fullName evidence="3">LytR/AlgR family response regulator transcription factor</fullName>
    </submittedName>
</protein>
<organism evidence="3 4">
    <name type="scientific">Sphingobacterium tabacisoli</name>
    <dbReference type="NCBI Taxonomy" id="2044855"/>
    <lineage>
        <taxon>Bacteria</taxon>
        <taxon>Pseudomonadati</taxon>
        <taxon>Bacteroidota</taxon>
        <taxon>Sphingobacteriia</taxon>
        <taxon>Sphingobacteriales</taxon>
        <taxon>Sphingobacteriaceae</taxon>
        <taxon>Sphingobacterium</taxon>
    </lineage>
</organism>
<keyword evidence="4" id="KW-1185">Reference proteome</keyword>
<evidence type="ECO:0000313" key="3">
    <source>
        <dbReference type="EMBL" id="MFD2557079.1"/>
    </source>
</evidence>
<feature type="domain" description="Response regulatory" evidence="2">
    <location>
        <begin position="5"/>
        <end position="118"/>
    </location>
</feature>
<name>A0ABW5L8H2_9SPHI</name>
<dbReference type="SMART" id="SM00448">
    <property type="entry name" value="REC"/>
    <property type="match status" value="1"/>
</dbReference>
<dbReference type="RefSeq" id="WP_210354538.1">
    <property type="nucleotide sequence ID" value="NZ_JAEQMU010000002.1"/>
</dbReference>
<dbReference type="SUPFAM" id="SSF52172">
    <property type="entry name" value="CheY-like"/>
    <property type="match status" value="1"/>
</dbReference>
<sequence length="239" mass="27698">MPKFQFVIVDDQNKDADELHKNLLKIDGSLEIKTFVSAVDASKYLMTNKPDVLFLDIKMPDITGLELYNMLPEQQRPVLVLVTTYTEFALDGIRLNVADYLVKPVGYKDVYTAYVRALARMNIAITIQANIEPERNFFYIKNSKVTRILEYKDIICMTADDNYITIYTREEVLVSRKTLKEVESHMPHSYMVRIRKNVIVNFRFAKIIQESSLIIPELDNMAFEITKLGWSNIKKSQGI</sequence>
<reference evidence="4" key="1">
    <citation type="journal article" date="2019" name="Int. J. Syst. Evol. Microbiol.">
        <title>The Global Catalogue of Microorganisms (GCM) 10K type strain sequencing project: providing services to taxonomists for standard genome sequencing and annotation.</title>
        <authorList>
            <consortium name="The Broad Institute Genomics Platform"/>
            <consortium name="The Broad Institute Genome Sequencing Center for Infectious Disease"/>
            <person name="Wu L."/>
            <person name="Ma J."/>
        </authorList>
    </citation>
    <scope>NUCLEOTIDE SEQUENCE [LARGE SCALE GENOMIC DNA]</scope>
    <source>
        <strain evidence="4">KCTC 52298</strain>
    </source>
</reference>
<comment type="caution">
    <text evidence="3">The sequence shown here is derived from an EMBL/GenBank/DDBJ whole genome shotgun (WGS) entry which is preliminary data.</text>
</comment>
<feature type="modified residue" description="4-aspartylphosphate" evidence="1">
    <location>
        <position position="56"/>
    </location>
</feature>
<dbReference type="Pfam" id="PF00072">
    <property type="entry name" value="Response_reg"/>
    <property type="match status" value="1"/>
</dbReference>
<dbReference type="PANTHER" id="PTHR37299:SF1">
    <property type="entry name" value="STAGE 0 SPORULATION PROTEIN A HOMOLOG"/>
    <property type="match status" value="1"/>
</dbReference>
<dbReference type="Pfam" id="PF04397">
    <property type="entry name" value="LytTR"/>
    <property type="match status" value="1"/>
</dbReference>
<dbReference type="InterPro" id="IPR001789">
    <property type="entry name" value="Sig_transdc_resp-reg_receiver"/>
</dbReference>
<evidence type="ECO:0000313" key="4">
    <source>
        <dbReference type="Proteomes" id="UP001597440"/>
    </source>
</evidence>
<gene>
    <name evidence="3" type="ORF">ACFSQW_22000</name>
</gene>
<dbReference type="Gene3D" id="3.40.50.2300">
    <property type="match status" value="1"/>
</dbReference>
<dbReference type="InterPro" id="IPR007492">
    <property type="entry name" value="LytTR_DNA-bd_dom"/>
</dbReference>
<dbReference type="Gene3D" id="2.40.50.1020">
    <property type="entry name" value="LytTr DNA-binding domain"/>
    <property type="match status" value="1"/>
</dbReference>
<evidence type="ECO:0000256" key="1">
    <source>
        <dbReference type="PROSITE-ProRule" id="PRU00169"/>
    </source>
</evidence>
<keyword evidence="1" id="KW-0597">Phosphoprotein</keyword>
<dbReference type="InterPro" id="IPR011006">
    <property type="entry name" value="CheY-like_superfamily"/>
</dbReference>
<dbReference type="EMBL" id="JBHULD010000025">
    <property type="protein sequence ID" value="MFD2557079.1"/>
    <property type="molecule type" value="Genomic_DNA"/>
</dbReference>
<dbReference type="PANTHER" id="PTHR37299">
    <property type="entry name" value="TRANSCRIPTIONAL REGULATOR-RELATED"/>
    <property type="match status" value="1"/>
</dbReference>